<evidence type="ECO:0000259" key="1">
    <source>
        <dbReference type="PROSITE" id="PS50995"/>
    </source>
</evidence>
<protein>
    <recommendedName>
        <fullName evidence="1">HTH marR-type domain-containing protein</fullName>
    </recommendedName>
</protein>
<dbReference type="EMBL" id="UINC01224056">
    <property type="protein sequence ID" value="SVE53507.1"/>
    <property type="molecule type" value="Genomic_DNA"/>
</dbReference>
<dbReference type="InterPro" id="IPR036390">
    <property type="entry name" value="WH_DNA-bd_sf"/>
</dbReference>
<evidence type="ECO:0000313" key="2">
    <source>
        <dbReference type="EMBL" id="SVE53507.1"/>
    </source>
</evidence>
<feature type="non-terminal residue" evidence="2">
    <location>
        <position position="74"/>
    </location>
</feature>
<dbReference type="GO" id="GO:0003700">
    <property type="term" value="F:DNA-binding transcription factor activity"/>
    <property type="evidence" value="ECO:0007669"/>
    <property type="project" value="InterPro"/>
</dbReference>
<name>A0A383E9J0_9ZZZZ</name>
<accession>A0A383E9J0</accession>
<reference evidence="2" key="1">
    <citation type="submission" date="2018-05" db="EMBL/GenBank/DDBJ databases">
        <authorList>
            <person name="Lanie J.A."/>
            <person name="Ng W.-L."/>
            <person name="Kazmierczak K.M."/>
            <person name="Andrzejewski T.M."/>
            <person name="Davidsen T.M."/>
            <person name="Wayne K.J."/>
            <person name="Tettelin H."/>
            <person name="Glass J.I."/>
            <person name="Rusch D."/>
            <person name="Podicherti R."/>
            <person name="Tsui H.-C.T."/>
            <person name="Winkler M.E."/>
        </authorList>
    </citation>
    <scope>NUCLEOTIDE SEQUENCE</scope>
</reference>
<dbReference type="Gene3D" id="1.10.10.10">
    <property type="entry name" value="Winged helix-like DNA-binding domain superfamily/Winged helix DNA-binding domain"/>
    <property type="match status" value="1"/>
</dbReference>
<proteinExistence type="predicted"/>
<dbReference type="Pfam" id="PF01047">
    <property type="entry name" value="MarR"/>
    <property type="match status" value="1"/>
</dbReference>
<dbReference type="InterPro" id="IPR000835">
    <property type="entry name" value="HTH_MarR-typ"/>
</dbReference>
<dbReference type="AlphaFoldDB" id="A0A383E9J0"/>
<dbReference type="InterPro" id="IPR036388">
    <property type="entry name" value="WH-like_DNA-bd_sf"/>
</dbReference>
<feature type="domain" description="HTH marR-type" evidence="1">
    <location>
        <begin position="1"/>
        <end position="74"/>
    </location>
</feature>
<dbReference type="SUPFAM" id="SSF46785">
    <property type="entry name" value="Winged helix' DNA-binding domain"/>
    <property type="match status" value="1"/>
</dbReference>
<gene>
    <name evidence="2" type="ORF">METZ01_LOCUS506361</name>
</gene>
<dbReference type="PROSITE" id="PS50995">
    <property type="entry name" value="HTH_MARR_2"/>
    <property type="match status" value="1"/>
</dbReference>
<sequence>MSIIENLSELSLQYFALVRQLSSKFELTLSQTLVLLSIPFDGITISDLSEKLGIDISTMTRNIQRIEKKNLIKR</sequence>
<organism evidence="2">
    <name type="scientific">marine metagenome</name>
    <dbReference type="NCBI Taxonomy" id="408172"/>
    <lineage>
        <taxon>unclassified sequences</taxon>
        <taxon>metagenomes</taxon>
        <taxon>ecological metagenomes</taxon>
    </lineage>
</organism>